<evidence type="ECO:0000259" key="7">
    <source>
        <dbReference type="SMART" id="SM00385"/>
    </source>
</evidence>
<dbReference type="FunFam" id="1.10.472.10:FF:000070">
    <property type="entry name" value="CYCLIN D32"/>
    <property type="match status" value="1"/>
</dbReference>
<dbReference type="Proteomes" id="UP001289374">
    <property type="component" value="Unassembled WGS sequence"/>
</dbReference>
<feature type="domain" description="Cyclin-like" evidence="7">
    <location>
        <begin position="101"/>
        <end position="189"/>
    </location>
</feature>
<dbReference type="GO" id="GO:0010444">
    <property type="term" value="P:guard mother cell differentiation"/>
    <property type="evidence" value="ECO:0007669"/>
    <property type="project" value="UniProtKB-ARBA"/>
</dbReference>
<reference evidence="9" key="2">
    <citation type="journal article" date="2024" name="Plant">
        <title>Genomic evolution and insights into agronomic trait innovations of Sesamum species.</title>
        <authorList>
            <person name="Miao H."/>
            <person name="Wang L."/>
            <person name="Qu L."/>
            <person name="Liu H."/>
            <person name="Sun Y."/>
            <person name="Le M."/>
            <person name="Wang Q."/>
            <person name="Wei S."/>
            <person name="Zheng Y."/>
            <person name="Lin W."/>
            <person name="Duan Y."/>
            <person name="Cao H."/>
            <person name="Xiong S."/>
            <person name="Wang X."/>
            <person name="Wei L."/>
            <person name="Li C."/>
            <person name="Ma Q."/>
            <person name="Ju M."/>
            <person name="Zhao R."/>
            <person name="Li G."/>
            <person name="Mu C."/>
            <person name="Tian Q."/>
            <person name="Mei H."/>
            <person name="Zhang T."/>
            <person name="Gao T."/>
            <person name="Zhang H."/>
        </authorList>
    </citation>
    <scope>NUCLEOTIDE SEQUENCE</scope>
    <source>
        <strain evidence="9">K16</strain>
    </source>
</reference>
<evidence type="ECO:0000256" key="1">
    <source>
        <dbReference type="ARBA" id="ARBA00009065"/>
    </source>
</evidence>
<feature type="domain" description="Cyclin C-terminal" evidence="8">
    <location>
        <begin position="198"/>
        <end position="343"/>
    </location>
</feature>
<keyword evidence="2" id="KW-0132">Cell division</keyword>
<evidence type="ECO:0000313" key="10">
    <source>
        <dbReference type="Proteomes" id="UP001289374"/>
    </source>
</evidence>
<dbReference type="InterPro" id="IPR036915">
    <property type="entry name" value="Cyclin-like_sf"/>
</dbReference>
<keyword evidence="6" id="KW-1133">Transmembrane helix</keyword>
<keyword evidence="4" id="KW-0131">Cell cycle</keyword>
<dbReference type="CDD" id="cd20543">
    <property type="entry name" value="CYCLIN_AtCycD-like_rpt1"/>
    <property type="match status" value="1"/>
</dbReference>
<evidence type="ECO:0000313" key="9">
    <source>
        <dbReference type="EMBL" id="KAK4393260.1"/>
    </source>
</evidence>
<comment type="similarity">
    <text evidence="1">Belongs to the cyclin family. Cyclin D subfamily.</text>
</comment>
<comment type="caution">
    <text evidence="9">The sequence shown here is derived from an EMBL/GenBank/DDBJ whole genome shotgun (WGS) entry which is preliminary data.</text>
</comment>
<dbReference type="SUPFAM" id="SSF47954">
    <property type="entry name" value="Cyclin-like"/>
    <property type="match status" value="1"/>
</dbReference>
<keyword evidence="6" id="KW-0472">Membrane</keyword>
<name>A0AAE2BQ04_9LAMI</name>
<dbReference type="EMBL" id="JACGWL010000010">
    <property type="protein sequence ID" value="KAK4393260.1"/>
    <property type="molecule type" value="Genomic_DNA"/>
</dbReference>
<keyword evidence="10" id="KW-1185">Reference proteome</keyword>
<keyword evidence="6" id="KW-0812">Transmembrane</keyword>
<organism evidence="9 10">
    <name type="scientific">Sesamum angolense</name>
    <dbReference type="NCBI Taxonomy" id="2727404"/>
    <lineage>
        <taxon>Eukaryota</taxon>
        <taxon>Viridiplantae</taxon>
        <taxon>Streptophyta</taxon>
        <taxon>Embryophyta</taxon>
        <taxon>Tracheophyta</taxon>
        <taxon>Spermatophyta</taxon>
        <taxon>Magnoliopsida</taxon>
        <taxon>eudicotyledons</taxon>
        <taxon>Gunneridae</taxon>
        <taxon>Pentapetalae</taxon>
        <taxon>asterids</taxon>
        <taxon>lamiids</taxon>
        <taxon>Lamiales</taxon>
        <taxon>Pedaliaceae</taxon>
        <taxon>Sesamum</taxon>
    </lineage>
</organism>
<dbReference type="FunFam" id="1.10.472.10:FF:000074">
    <property type="entry name" value="D3-type cyclin"/>
    <property type="match status" value="1"/>
</dbReference>
<dbReference type="InterPro" id="IPR048258">
    <property type="entry name" value="Cyclins_cyclin-box"/>
</dbReference>
<dbReference type="Pfam" id="PF00134">
    <property type="entry name" value="Cyclin_N"/>
    <property type="match status" value="1"/>
</dbReference>
<dbReference type="AlphaFoldDB" id="A0AAE2BQ04"/>
<dbReference type="GO" id="GO:0048316">
    <property type="term" value="P:seed development"/>
    <property type="evidence" value="ECO:0007669"/>
    <property type="project" value="UniProtKB-ARBA"/>
</dbReference>
<evidence type="ECO:0000256" key="5">
    <source>
        <dbReference type="RuleBase" id="RU000383"/>
    </source>
</evidence>
<evidence type="ECO:0000259" key="8">
    <source>
        <dbReference type="SMART" id="SM01332"/>
    </source>
</evidence>
<accession>A0AAE2BQ04</accession>
<dbReference type="Pfam" id="PF02984">
    <property type="entry name" value="Cyclin_C"/>
    <property type="match status" value="1"/>
</dbReference>
<gene>
    <name evidence="9" type="ORF">Sango_1796800</name>
</gene>
<dbReference type="InterPro" id="IPR039361">
    <property type="entry name" value="Cyclin"/>
</dbReference>
<protein>
    <submittedName>
        <fullName evidence="9">Cyclin-D3-3</fullName>
    </submittedName>
</protein>
<keyword evidence="3 5" id="KW-0195">Cyclin</keyword>
<evidence type="ECO:0000256" key="4">
    <source>
        <dbReference type="ARBA" id="ARBA00023306"/>
    </source>
</evidence>
<sequence length="372" mass="42594">MVSHFYEQESLLHNPIFDALYCEEERFDECAGGGLGLKEPEIEDFNEIQQKPFAFLFEHDLFWEDDELATLLSKEKKQARLTDDVIISDGSLKMVRNEAIRWMLKVIGYYGFNAMTALLAVNYYDRFVTSRCFQKDKPWMSQLAAVACLSIAAKVEETQVPLLLDLQVEESKYLFEAKTIQRMELLVLSTLQWKMNPVTPVSFFDHIARRFELITNLHWEFLRRCERVILSIIADCRLVHCLPSVIAAATMIYVIREIENCDAVEYQNQLMSVLRTSKEKVDDCHKLIVEAMDDLSCNSCHKRKHESVPSSPSGVIDAYFSSDNSVDSWAVAFASSVSSSPEPLFKRSRAQDQHMRLAPLSSVSVGLANRPH</sequence>
<evidence type="ECO:0000256" key="3">
    <source>
        <dbReference type="ARBA" id="ARBA00023127"/>
    </source>
</evidence>
<dbReference type="SMART" id="SM01332">
    <property type="entry name" value="Cyclin_C"/>
    <property type="match status" value="1"/>
</dbReference>
<evidence type="ECO:0000256" key="6">
    <source>
        <dbReference type="SAM" id="Phobius"/>
    </source>
</evidence>
<dbReference type="CDD" id="cd20544">
    <property type="entry name" value="CYCLIN_AtCycD-like_rpt2"/>
    <property type="match status" value="1"/>
</dbReference>
<proteinExistence type="inferred from homology"/>
<feature type="transmembrane region" description="Helical" evidence="6">
    <location>
        <begin position="102"/>
        <end position="124"/>
    </location>
</feature>
<dbReference type="PROSITE" id="PS00292">
    <property type="entry name" value="CYCLINS"/>
    <property type="match status" value="1"/>
</dbReference>
<dbReference type="PANTHER" id="PTHR10177">
    <property type="entry name" value="CYCLINS"/>
    <property type="match status" value="1"/>
</dbReference>
<dbReference type="InterPro" id="IPR004367">
    <property type="entry name" value="Cyclin_C-dom"/>
</dbReference>
<dbReference type="InterPro" id="IPR013763">
    <property type="entry name" value="Cyclin-like_dom"/>
</dbReference>
<dbReference type="SMART" id="SM00385">
    <property type="entry name" value="CYCLIN"/>
    <property type="match status" value="1"/>
</dbReference>
<dbReference type="Gene3D" id="1.10.472.10">
    <property type="entry name" value="Cyclin-like"/>
    <property type="match status" value="2"/>
</dbReference>
<dbReference type="GO" id="GO:0051301">
    <property type="term" value="P:cell division"/>
    <property type="evidence" value="ECO:0007669"/>
    <property type="project" value="UniProtKB-KW"/>
</dbReference>
<evidence type="ECO:0000256" key="2">
    <source>
        <dbReference type="ARBA" id="ARBA00022618"/>
    </source>
</evidence>
<reference evidence="9" key="1">
    <citation type="submission" date="2020-06" db="EMBL/GenBank/DDBJ databases">
        <authorList>
            <person name="Li T."/>
            <person name="Hu X."/>
            <person name="Zhang T."/>
            <person name="Song X."/>
            <person name="Zhang H."/>
            <person name="Dai N."/>
            <person name="Sheng W."/>
            <person name="Hou X."/>
            <person name="Wei L."/>
        </authorList>
    </citation>
    <scope>NUCLEOTIDE SEQUENCE</scope>
    <source>
        <strain evidence="9">K16</strain>
        <tissue evidence="9">Leaf</tissue>
    </source>
</reference>
<dbReference type="InterPro" id="IPR006671">
    <property type="entry name" value="Cyclin_N"/>
</dbReference>